<name>A0A813C0D5_9DINO</name>
<evidence type="ECO:0000313" key="2">
    <source>
        <dbReference type="Proteomes" id="UP000601435"/>
    </source>
</evidence>
<protein>
    <submittedName>
        <fullName evidence="1">Uncharacterized protein</fullName>
    </submittedName>
</protein>
<reference evidence="1" key="1">
    <citation type="submission" date="2021-02" db="EMBL/GenBank/DDBJ databases">
        <authorList>
            <person name="Dougan E. K."/>
            <person name="Rhodes N."/>
            <person name="Thang M."/>
            <person name="Chan C."/>
        </authorList>
    </citation>
    <scope>NUCLEOTIDE SEQUENCE</scope>
</reference>
<dbReference type="Proteomes" id="UP000601435">
    <property type="component" value="Unassembled WGS sequence"/>
</dbReference>
<comment type="caution">
    <text evidence="1">The sequence shown here is derived from an EMBL/GenBank/DDBJ whole genome shotgun (WGS) entry which is preliminary data.</text>
</comment>
<evidence type="ECO:0000313" key="1">
    <source>
        <dbReference type="EMBL" id="CAE7931397.1"/>
    </source>
</evidence>
<feature type="non-terminal residue" evidence="1">
    <location>
        <position position="1"/>
    </location>
</feature>
<keyword evidence="2" id="KW-1185">Reference proteome</keyword>
<accession>A0A813C0D5</accession>
<proteinExistence type="predicted"/>
<dbReference type="OrthoDB" id="1918363at2759"/>
<dbReference type="AlphaFoldDB" id="A0A813C0D5"/>
<gene>
    <name evidence="1" type="ORF">SNEC2469_LOCUS32430</name>
</gene>
<dbReference type="EMBL" id="CAJNJA010082041">
    <property type="protein sequence ID" value="CAE7931397.1"/>
    <property type="molecule type" value="Genomic_DNA"/>
</dbReference>
<organism evidence="1 2">
    <name type="scientific">Symbiodinium necroappetens</name>
    <dbReference type="NCBI Taxonomy" id="1628268"/>
    <lineage>
        <taxon>Eukaryota</taxon>
        <taxon>Sar</taxon>
        <taxon>Alveolata</taxon>
        <taxon>Dinophyceae</taxon>
        <taxon>Suessiales</taxon>
        <taxon>Symbiodiniaceae</taxon>
        <taxon>Symbiodinium</taxon>
    </lineage>
</organism>
<sequence>MTAAVVDVHSEGLRQLERAERLVEVGSSGPRSRRTAVHKSLEQLFGEARLRSQTFSGANAFASTSSLPRLLQTPQAQRLERDIADFTLVPQAAPGAALPRADAEQPSLGLQEFFGLRHERVIVETVE</sequence>